<feature type="active site" description="Proton donor/acceptor" evidence="7">
    <location>
        <position position="89"/>
    </location>
</feature>
<proteinExistence type="inferred from homology"/>
<reference evidence="9" key="1">
    <citation type="submission" date="2016-06" db="EMBL/GenBank/DDBJ databases">
        <title>Draft genome sequence of Desulfoplanes formicivorans strain Pf12B.</title>
        <authorList>
            <person name="Watanabe M."/>
            <person name="Kojima H."/>
            <person name="Fukui M."/>
        </authorList>
    </citation>
    <scope>NUCLEOTIDE SEQUENCE [LARGE SCALE GENOMIC DNA]</scope>
    <source>
        <strain evidence="9">Pf12B</strain>
    </source>
</reference>
<organism evidence="8 9">
    <name type="scientific">Desulfoplanes formicivorans</name>
    <dbReference type="NCBI Taxonomy" id="1592317"/>
    <lineage>
        <taxon>Bacteria</taxon>
        <taxon>Pseudomonadati</taxon>
        <taxon>Thermodesulfobacteriota</taxon>
        <taxon>Desulfovibrionia</taxon>
        <taxon>Desulfovibrionales</taxon>
        <taxon>Desulfoplanaceae</taxon>
        <taxon>Desulfoplanes</taxon>
    </lineage>
</organism>
<comment type="function">
    <text evidence="6 7">Catalyzes a reversible aldol reaction between acetaldehyde and D-glyceraldehyde 3-phosphate to generate 2-deoxy-D-ribose 5-phosphate.</text>
</comment>
<accession>A0A194AI32</accession>
<evidence type="ECO:0000256" key="6">
    <source>
        <dbReference type="ARBA" id="ARBA00056337"/>
    </source>
</evidence>
<dbReference type="GO" id="GO:0004139">
    <property type="term" value="F:deoxyribose-phosphate aldolase activity"/>
    <property type="evidence" value="ECO:0007669"/>
    <property type="project" value="UniProtKB-UniRule"/>
</dbReference>
<dbReference type="HAMAP" id="MF_00114">
    <property type="entry name" value="DeoC_type1"/>
    <property type="match status" value="1"/>
</dbReference>
<dbReference type="PANTHER" id="PTHR10889:SF1">
    <property type="entry name" value="DEOXYRIBOSE-PHOSPHATE ALDOLASE"/>
    <property type="match status" value="1"/>
</dbReference>
<gene>
    <name evidence="7" type="primary">deoC</name>
    <name evidence="8" type="ORF">DPF_1447</name>
</gene>
<keyword evidence="3 7" id="KW-0456">Lyase</keyword>
<protein>
    <recommendedName>
        <fullName evidence="7">Deoxyribose-phosphate aldolase</fullName>
        <shortName evidence="7">DERA</shortName>
        <ecNumber evidence="7">4.1.2.4</ecNumber>
    </recommendedName>
    <alternativeName>
        <fullName evidence="7">2-deoxy-D-ribose 5-phosphate aldolase</fullName>
    </alternativeName>
    <alternativeName>
        <fullName evidence="7">Phosphodeoxyriboaldolase</fullName>
        <shortName evidence="7">Deoxyriboaldolase</shortName>
    </alternativeName>
</protein>
<sequence>MELAQHMDHTLLRPDATHADILHACEQSMAYRFIGLCINPCYVTLASRALQGSSVRVISVIGFPLGAQTPYGKAMETQKALENGAREIDMVIHLGALKSREYKVVQEDIATIAGFCHQEQALLKVIIETCLLTDEEKRIACDLCVAGGADMVKTSTGFGAFGATIEDVRLLHELVAPNGLGVKASGGIRILDDALSMLQAGAVRLGTSSGVAIVRELHQRMQAQHTP</sequence>
<dbReference type="PIRSF" id="PIRSF001357">
    <property type="entry name" value="DeoC"/>
    <property type="match status" value="1"/>
</dbReference>
<comment type="subcellular location">
    <subcellularLocation>
        <location evidence="7">Cytoplasm</location>
    </subcellularLocation>
</comment>
<dbReference type="Gene3D" id="3.20.20.70">
    <property type="entry name" value="Aldolase class I"/>
    <property type="match status" value="1"/>
</dbReference>
<comment type="caution">
    <text evidence="8">The sequence shown here is derived from an EMBL/GenBank/DDBJ whole genome shotgun (WGS) entry which is preliminary data.</text>
</comment>
<dbReference type="SUPFAM" id="SSF51569">
    <property type="entry name" value="Aldolase"/>
    <property type="match status" value="1"/>
</dbReference>
<comment type="catalytic activity">
    <reaction evidence="5 7">
        <text>2-deoxy-D-ribose 5-phosphate = D-glyceraldehyde 3-phosphate + acetaldehyde</text>
        <dbReference type="Rhea" id="RHEA:12821"/>
        <dbReference type="ChEBI" id="CHEBI:15343"/>
        <dbReference type="ChEBI" id="CHEBI:59776"/>
        <dbReference type="ChEBI" id="CHEBI:62877"/>
        <dbReference type="EC" id="4.1.2.4"/>
    </reaction>
</comment>
<keyword evidence="9" id="KW-1185">Reference proteome</keyword>
<dbReference type="STRING" id="1592317.DPF_1447"/>
<evidence type="ECO:0000256" key="7">
    <source>
        <dbReference type="HAMAP-Rule" id="MF_00114"/>
    </source>
</evidence>
<name>A0A194AI32_9BACT</name>
<comment type="similarity">
    <text evidence="1 7">Belongs to the DeoC/FbaB aldolase family. DeoC type 1 subfamily.</text>
</comment>
<evidence type="ECO:0000256" key="3">
    <source>
        <dbReference type="ARBA" id="ARBA00023239"/>
    </source>
</evidence>
<dbReference type="UniPathway" id="UPA00002">
    <property type="reaction ID" value="UER00468"/>
</dbReference>
<evidence type="ECO:0000256" key="2">
    <source>
        <dbReference type="ARBA" id="ARBA00022490"/>
    </source>
</evidence>
<dbReference type="GO" id="GO:0016052">
    <property type="term" value="P:carbohydrate catabolic process"/>
    <property type="evidence" value="ECO:0007669"/>
    <property type="project" value="TreeGrafter"/>
</dbReference>
<dbReference type="InterPro" id="IPR028581">
    <property type="entry name" value="DeoC_typeI"/>
</dbReference>
<dbReference type="FunFam" id="3.20.20.70:FF:000044">
    <property type="entry name" value="Deoxyribose-phosphate aldolase"/>
    <property type="match status" value="1"/>
</dbReference>
<evidence type="ECO:0000313" key="8">
    <source>
        <dbReference type="EMBL" id="GAU08731.1"/>
    </source>
</evidence>
<evidence type="ECO:0000313" key="9">
    <source>
        <dbReference type="Proteomes" id="UP000095200"/>
    </source>
</evidence>
<dbReference type="PANTHER" id="PTHR10889">
    <property type="entry name" value="DEOXYRIBOSE-PHOSPHATE ALDOLASE"/>
    <property type="match status" value="1"/>
</dbReference>
<keyword evidence="4 7" id="KW-0704">Schiff base</keyword>
<dbReference type="Pfam" id="PF01791">
    <property type="entry name" value="DeoC"/>
    <property type="match status" value="1"/>
</dbReference>
<dbReference type="EC" id="4.1.2.4" evidence="7"/>
<dbReference type="InterPro" id="IPR013785">
    <property type="entry name" value="Aldolase_TIM"/>
</dbReference>
<dbReference type="NCBIfam" id="TIGR00126">
    <property type="entry name" value="deoC"/>
    <property type="match status" value="1"/>
</dbReference>
<feature type="active site" description="Proton donor/acceptor" evidence="7">
    <location>
        <position position="183"/>
    </location>
</feature>
<dbReference type="SMART" id="SM01133">
    <property type="entry name" value="DeoC"/>
    <property type="match status" value="1"/>
</dbReference>
<dbReference type="GO" id="GO:0005737">
    <property type="term" value="C:cytoplasm"/>
    <property type="evidence" value="ECO:0007669"/>
    <property type="project" value="UniProtKB-SubCell"/>
</dbReference>
<dbReference type="AlphaFoldDB" id="A0A194AI32"/>
<dbReference type="Proteomes" id="UP000095200">
    <property type="component" value="Unassembled WGS sequence"/>
</dbReference>
<dbReference type="GO" id="GO:0009264">
    <property type="term" value="P:deoxyribonucleotide catabolic process"/>
    <property type="evidence" value="ECO:0007669"/>
    <property type="project" value="UniProtKB-UniRule"/>
</dbReference>
<dbReference type="InterPro" id="IPR002915">
    <property type="entry name" value="DeoC/FbaB/LacD_aldolase"/>
</dbReference>
<dbReference type="CDD" id="cd00959">
    <property type="entry name" value="DeoC"/>
    <property type="match status" value="1"/>
</dbReference>
<feature type="active site" description="Schiff-base intermediate with acetaldehyde" evidence="7">
    <location>
        <position position="153"/>
    </location>
</feature>
<evidence type="ECO:0000256" key="4">
    <source>
        <dbReference type="ARBA" id="ARBA00023270"/>
    </source>
</evidence>
<keyword evidence="2 7" id="KW-0963">Cytoplasm</keyword>
<evidence type="ECO:0000256" key="1">
    <source>
        <dbReference type="ARBA" id="ARBA00010936"/>
    </source>
</evidence>
<dbReference type="GO" id="GO:0006018">
    <property type="term" value="P:2-deoxyribose 1-phosphate catabolic process"/>
    <property type="evidence" value="ECO:0007669"/>
    <property type="project" value="UniProtKB-UniRule"/>
</dbReference>
<comment type="pathway">
    <text evidence="7">Carbohydrate degradation; 2-deoxy-D-ribose 1-phosphate degradation; D-glyceraldehyde 3-phosphate and acetaldehyde from 2-deoxy-alpha-D-ribose 1-phosphate: step 2/2.</text>
</comment>
<dbReference type="InterPro" id="IPR011343">
    <property type="entry name" value="DeoC"/>
</dbReference>
<dbReference type="EMBL" id="BDFE01000015">
    <property type="protein sequence ID" value="GAU08731.1"/>
    <property type="molecule type" value="Genomic_DNA"/>
</dbReference>
<evidence type="ECO:0000256" key="5">
    <source>
        <dbReference type="ARBA" id="ARBA00048791"/>
    </source>
</evidence>